<feature type="chain" id="PRO_5045893382" description="Autotransporter domain-containing protein" evidence="1">
    <location>
        <begin position="30"/>
        <end position="319"/>
    </location>
</feature>
<dbReference type="SUPFAM" id="SSF103515">
    <property type="entry name" value="Autotransporter"/>
    <property type="match status" value="1"/>
</dbReference>
<evidence type="ECO:0008006" key="4">
    <source>
        <dbReference type="Google" id="ProtNLM"/>
    </source>
</evidence>
<organism evidence="2 3">
    <name type="scientific">Uliginosibacterium aquaticum</name>
    <dbReference type="NCBI Taxonomy" id="2731212"/>
    <lineage>
        <taxon>Bacteria</taxon>
        <taxon>Pseudomonadati</taxon>
        <taxon>Pseudomonadota</taxon>
        <taxon>Betaproteobacteria</taxon>
        <taxon>Rhodocyclales</taxon>
        <taxon>Zoogloeaceae</taxon>
        <taxon>Uliginosibacterium</taxon>
    </lineage>
</organism>
<dbReference type="EMBL" id="JABCSC020000003">
    <property type="protein sequence ID" value="NSL56162.1"/>
    <property type="molecule type" value="Genomic_DNA"/>
</dbReference>
<dbReference type="InterPro" id="IPR036709">
    <property type="entry name" value="Autotransporte_beta_dom_sf"/>
</dbReference>
<proteinExistence type="predicted"/>
<evidence type="ECO:0000256" key="1">
    <source>
        <dbReference type="SAM" id="SignalP"/>
    </source>
</evidence>
<evidence type="ECO:0000313" key="3">
    <source>
        <dbReference type="Proteomes" id="UP000778523"/>
    </source>
</evidence>
<protein>
    <recommendedName>
        <fullName evidence="4">Autotransporter domain-containing protein</fullName>
    </recommendedName>
</protein>
<reference evidence="2 3" key="1">
    <citation type="submission" date="2020-06" db="EMBL/GenBank/DDBJ databases">
        <title>Draft genome of Uliginosibacterium sp. IMCC34675.</title>
        <authorList>
            <person name="Song J."/>
        </authorList>
    </citation>
    <scope>NUCLEOTIDE SEQUENCE [LARGE SCALE GENOMIC DNA]</scope>
    <source>
        <strain evidence="2 3">IMCC34675</strain>
    </source>
</reference>
<keyword evidence="1" id="KW-0732">Signal</keyword>
<dbReference type="Proteomes" id="UP000778523">
    <property type="component" value="Unassembled WGS sequence"/>
</dbReference>
<name>A0ABX2II46_9RHOO</name>
<sequence length="319" mass="35136">MRNSRLCSFQVRLAALLLFSAGVLPEAWAQHVIGTNVKRNADAVLTLMTFTITPDVTTSSLSLSSGSTGNPNLQMSQLGGGFTLSKDVPVYMEGNAAYSRFDPKFLVSNGTEEREVPMKWNTASVTVGLGWDFKLMPELSLRPIFNYTQGYVSSDASLAASFINYRTGSDIDFLKGGKMSAYGNGGSLMLDWEKFTPEHDTDLEIRYTNVTLRTKSDVDASMNGSATAESLNVWSRLRVPTGWVAFERPVRYVYEGTYSEFFGDQAYALGFKRLFSLGFGLELDTSATWLPLTQRARLVARHVFGEGVSGWSLGMAISF</sequence>
<gene>
    <name evidence="2" type="ORF">HJ583_014070</name>
</gene>
<evidence type="ECO:0000313" key="2">
    <source>
        <dbReference type="EMBL" id="NSL56162.1"/>
    </source>
</evidence>
<accession>A0ABX2II46</accession>
<feature type="signal peptide" evidence="1">
    <location>
        <begin position="1"/>
        <end position="29"/>
    </location>
</feature>
<keyword evidence="3" id="KW-1185">Reference proteome</keyword>
<comment type="caution">
    <text evidence="2">The sequence shown here is derived from an EMBL/GenBank/DDBJ whole genome shotgun (WGS) entry which is preliminary data.</text>
</comment>